<evidence type="ECO:0000313" key="4">
    <source>
        <dbReference type="EMBL" id="GFR17871.1"/>
    </source>
</evidence>
<dbReference type="InterPro" id="IPR050333">
    <property type="entry name" value="SLRP"/>
</dbReference>
<dbReference type="OrthoDB" id="6434880at2759"/>
<dbReference type="AlphaFoldDB" id="A0A8X6JSS0"/>
<dbReference type="Pfam" id="PF13855">
    <property type="entry name" value="LRR_8"/>
    <property type="match status" value="1"/>
</dbReference>
<accession>A0A8X6JSS0</accession>
<evidence type="ECO:0000256" key="1">
    <source>
        <dbReference type="ARBA" id="ARBA00022614"/>
    </source>
</evidence>
<dbReference type="PANTHER" id="PTHR45712">
    <property type="entry name" value="AGAP008170-PA"/>
    <property type="match status" value="1"/>
</dbReference>
<organism evidence="4 5">
    <name type="scientific">Trichonephila clavata</name>
    <name type="common">Joro spider</name>
    <name type="synonym">Nephila clavata</name>
    <dbReference type="NCBI Taxonomy" id="2740835"/>
    <lineage>
        <taxon>Eukaryota</taxon>
        <taxon>Metazoa</taxon>
        <taxon>Ecdysozoa</taxon>
        <taxon>Arthropoda</taxon>
        <taxon>Chelicerata</taxon>
        <taxon>Arachnida</taxon>
        <taxon>Araneae</taxon>
        <taxon>Araneomorphae</taxon>
        <taxon>Entelegynae</taxon>
        <taxon>Araneoidea</taxon>
        <taxon>Nephilidae</taxon>
        <taxon>Trichonephila</taxon>
    </lineage>
</organism>
<keyword evidence="3" id="KW-0732">Signal</keyword>
<gene>
    <name evidence="4" type="ORF">TNCT_472271</name>
</gene>
<dbReference type="SUPFAM" id="SSF52058">
    <property type="entry name" value="L domain-like"/>
    <property type="match status" value="1"/>
</dbReference>
<evidence type="ECO:0000313" key="5">
    <source>
        <dbReference type="Proteomes" id="UP000887116"/>
    </source>
</evidence>
<dbReference type="InterPro" id="IPR032675">
    <property type="entry name" value="LRR_dom_sf"/>
</dbReference>
<proteinExistence type="predicted"/>
<keyword evidence="1" id="KW-0433">Leucine-rich repeat</keyword>
<comment type="caution">
    <text evidence="4">The sequence shown here is derived from an EMBL/GenBank/DDBJ whole genome shotgun (WGS) entry which is preliminary data.</text>
</comment>
<evidence type="ECO:0000256" key="2">
    <source>
        <dbReference type="ARBA" id="ARBA00022737"/>
    </source>
</evidence>
<dbReference type="Proteomes" id="UP000887116">
    <property type="component" value="Unassembled WGS sequence"/>
</dbReference>
<reference evidence="4" key="1">
    <citation type="submission" date="2020-07" db="EMBL/GenBank/DDBJ databases">
        <title>Multicomponent nature underlies the extraordinary mechanical properties of spider dragline silk.</title>
        <authorList>
            <person name="Kono N."/>
            <person name="Nakamura H."/>
            <person name="Mori M."/>
            <person name="Yoshida Y."/>
            <person name="Ohtoshi R."/>
            <person name="Malay A.D."/>
            <person name="Moran D.A.P."/>
            <person name="Tomita M."/>
            <person name="Numata K."/>
            <person name="Arakawa K."/>
        </authorList>
    </citation>
    <scope>NUCLEOTIDE SEQUENCE</scope>
</reference>
<evidence type="ECO:0000256" key="3">
    <source>
        <dbReference type="SAM" id="SignalP"/>
    </source>
</evidence>
<keyword evidence="2" id="KW-0677">Repeat</keyword>
<keyword evidence="5" id="KW-1185">Reference proteome</keyword>
<feature type="chain" id="PRO_5036468869" evidence="3">
    <location>
        <begin position="22"/>
        <end position="327"/>
    </location>
</feature>
<dbReference type="PANTHER" id="PTHR45712:SF22">
    <property type="entry name" value="INSULIN-LIKE GROWTH FACTOR-BINDING PROTEIN COMPLEX ACID LABILE SUBUNIT"/>
    <property type="match status" value="1"/>
</dbReference>
<feature type="signal peptide" evidence="3">
    <location>
        <begin position="1"/>
        <end position="21"/>
    </location>
</feature>
<sequence length="327" mass="37746">MESKTTLISVLLLVFVSVCLATDPKDICPPRDLIKPCYCEKSCVKCHVSLKCDKVLDQDVLTDVVRKSNDYQYATFELRDSSVQYVPASLFSIQKIESLYIFNSSMVSWFDEAPKVNYDFDVLHLNDVRMSRSIQWDLFSSFKSIKRISIMHTTLRRLDESFKNNIPKNLKELRVYNCSLSRLHDSIFSSFTQLVTLELDFGKIKEVKRSMFPSPCKLKRLTISFQKLSELPGDLFSNMPDLKELQLVGNLLSELTKDTFASIVPKLTTFKIHDNPIKCGCSIHWITSIDRSKWRGPWFSGKCTAPKELEGKELKDLNNSHFQHCRE</sequence>
<dbReference type="Gene3D" id="3.80.10.10">
    <property type="entry name" value="Ribonuclease Inhibitor"/>
    <property type="match status" value="1"/>
</dbReference>
<dbReference type="InterPro" id="IPR001611">
    <property type="entry name" value="Leu-rich_rpt"/>
</dbReference>
<name>A0A8X6JSS0_TRICU</name>
<dbReference type="EMBL" id="BMAO01007695">
    <property type="protein sequence ID" value="GFR17871.1"/>
    <property type="molecule type" value="Genomic_DNA"/>
</dbReference>
<protein>
    <submittedName>
        <fullName evidence="4">Uncharacterized protein</fullName>
    </submittedName>
</protein>